<proteinExistence type="predicted"/>
<dbReference type="EMBL" id="BNJJ01000007">
    <property type="protein sequence ID" value="GHO84721.1"/>
    <property type="molecule type" value="Genomic_DNA"/>
</dbReference>
<dbReference type="Proteomes" id="UP000635565">
    <property type="component" value="Unassembled WGS sequence"/>
</dbReference>
<keyword evidence="3" id="KW-1185">Reference proteome</keyword>
<comment type="caution">
    <text evidence="2">The sequence shown here is derived from an EMBL/GenBank/DDBJ whole genome shotgun (WGS) entry which is preliminary data.</text>
</comment>
<accession>A0ABQ3VHX3</accession>
<sequence>MTHKSFDKSPKQQRAGDLEQLLTDYYGPPLKEQPLSSAAWMDVQEQLTRRRRVRLDGPSWLRRARRPIRLVPFYLQEALRNVAAEAHVQGWISPRLRYHLRRRRLLPTIGVSLLWPSAIHITFSRGFERMLEQDELDVLLASGLARYLCYLKPGQLIISRLLGLLVVIASLTSFWLAWKQVFSWPFWLALIVLLSSLVLAGWHKYRLALLADAQVVRWLGRERTCQGLQGLVTRSAHPRRTGWWAEPSLAVRARRVCAQPASTRSERLTTVH</sequence>
<evidence type="ECO:0000256" key="1">
    <source>
        <dbReference type="SAM" id="Phobius"/>
    </source>
</evidence>
<feature type="transmembrane region" description="Helical" evidence="1">
    <location>
        <begin position="184"/>
        <end position="202"/>
    </location>
</feature>
<keyword evidence="1" id="KW-0472">Membrane</keyword>
<dbReference type="RefSeq" id="WP_201362355.1">
    <property type="nucleotide sequence ID" value="NZ_BNJJ01000007.1"/>
</dbReference>
<reference evidence="2 3" key="1">
    <citation type="journal article" date="2021" name="Int. J. Syst. Evol. Microbiol.">
        <title>Reticulibacter mediterranei gen. nov., sp. nov., within the new family Reticulibacteraceae fam. nov., and Ktedonospora formicarum gen. nov., sp. nov., Ktedonobacter robiniae sp. nov., Dictyobacter formicarum sp. nov. and Dictyobacter arantiisoli sp. nov., belonging to the class Ktedonobacteria.</title>
        <authorList>
            <person name="Yabe S."/>
            <person name="Zheng Y."/>
            <person name="Wang C.M."/>
            <person name="Sakai Y."/>
            <person name="Abe K."/>
            <person name="Yokota A."/>
            <person name="Donadio S."/>
            <person name="Cavaletti L."/>
            <person name="Monciardini P."/>
        </authorList>
    </citation>
    <scope>NUCLEOTIDE SEQUENCE [LARGE SCALE GENOMIC DNA]</scope>
    <source>
        <strain evidence="2 3">SOSP1-9</strain>
    </source>
</reference>
<name>A0ABQ3VHX3_9CHLR</name>
<keyword evidence="1" id="KW-1133">Transmembrane helix</keyword>
<evidence type="ECO:0000313" key="2">
    <source>
        <dbReference type="EMBL" id="GHO84721.1"/>
    </source>
</evidence>
<evidence type="ECO:0000313" key="3">
    <source>
        <dbReference type="Proteomes" id="UP000635565"/>
    </source>
</evidence>
<organism evidence="2 3">
    <name type="scientific">Dictyobacter formicarum</name>
    <dbReference type="NCBI Taxonomy" id="2778368"/>
    <lineage>
        <taxon>Bacteria</taxon>
        <taxon>Bacillati</taxon>
        <taxon>Chloroflexota</taxon>
        <taxon>Ktedonobacteria</taxon>
        <taxon>Ktedonobacterales</taxon>
        <taxon>Dictyobacteraceae</taxon>
        <taxon>Dictyobacter</taxon>
    </lineage>
</organism>
<gene>
    <name evidence="2" type="ORF">KSZ_27270</name>
</gene>
<protein>
    <submittedName>
        <fullName evidence="2">Uncharacterized protein</fullName>
    </submittedName>
</protein>
<keyword evidence="1" id="KW-0812">Transmembrane</keyword>
<feature type="transmembrane region" description="Helical" evidence="1">
    <location>
        <begin position="158"/>
        <end position="178"/>
    </location>
</feature>